<dbReference type="Proteomes" id="UP000027153">
    <property type="component" value="Unassembled WGS sequence"/>
</dbReference>
<dbReference type="AlphaFoldDB" id="A0A062V2M3"/>
<gene>
    <name evidence="1" type="ORF">ANME2D_02878</name>
</gene>
<keyword evidence="2" id="KW-1185">Reference proteome</keyword>
<evidence type="ECO:0008006" key="3">
    <source>
        <dbReference type="Google" id="ProtNLM"/>
    </source>
</evidence>
<reference evidence="1 2" key="1">
    <citation type="journal article" date="2013" name="Nature">
        <title>Anaerobic oxidation of methane coupled to nitrate reduction in a novel archaeal lineage.</title>
        <authorList>
            <person name="Haroon M.F."/>
            <person name="Hu S."/>
            <person name="Shi Y."/>
            <person name="Imelfort M."/>
            <person name="Keller J."/>
            <person name="Hugenholtz P."/>
            <person name="Yuan Z."/>
            <person name="Tyson G.W."/>
        </authorList>
    </citation>
    <scope>NUCLEOTIDE SEQUENCE [LARGE SCALE GENOMIC DNA]</scope>
    <source>
        <strain evidence="1 2">ANME-2d</strain>
    </source>
</reference>
<evidence type="ECO:0000313" key="1">
    <source>
        <dbReference type="EMBL" id="KCZ70853.1"/>
    </source>
</evidence>
<organism evidence="1 2">
    <name type="scientific">Candidatus Methanoperedens nitratireducens</name>
    <dbReference type="NCBI Taxonomy" id="1392998"/>
    <lineage>
        <taxon>Archaea</taxon>
        <taxon>Methanobacteriati</taxon>
        <taxon>Methanobacteriota</taxon>
        <taxon>Stenosarchaea group</taxon>
        <taxon>Methanomicrobia</taxon>
        <taxon>Methanosarcinales</taxon>
        <taxon>ANME-2 cluster</taxon>
        <taxon>Candidatus Methanoperedentaceae</taxon>
        <taxon>Candidatus Methanoperedens</taxon>
    </lineage>
</organism>
<proteinExistence type="predicted"/>
<dbReference type="OrthoDB" id="109565at2157"/>
<dbReference type="EMBL" id="JMIY01000007">
    <property type="protein sequence ID" value="KCZ70853.1"/>
    <property type="molecule type" value="Genomic_DNA"/>
</dbReference>
<comment type="caution">
    <text evidence="1">The sequence shown here is derived from an EMBL/GenBank/DDBJ whole genome shotgun (WGS) entry which is preliminary data.</text>
</comment>
<evidence type="ECO:0000313" key="2">
    <source>
        <dbReference type="Proteomes" id="UP000027153"/>
    </source>
</evidence>
<dbReference type="Pfam" id="PF08979">
    <property type="entry name" value="DUF1894"/>
    <property type="match status" value="1"/>
</dbReference>
<protein>
    <recommendedName>
        <fullName evidence="3">DUF1894 domain-containing protein</fullName>
    </recommendedName>
</protein>
<sequence length="153" mass="17658">MACIEELNYEILLGNSSYRECADYIKANFNEIYYVMPGYRIFDLHLIGIPPIPVGVDAENIVLPYLKPCRGSFVLKIQGINELLFLRTSKKEVIEFDGINYEVICWDGNICEKCPRKRAFIEGYRLVQNLKRPSLSSKLVEVTIKSLEMLRKS</sequence>
<dbReference type="RefSeq" id="WP_081810298.1">
    <property type="nucleotide sequence ID" value="NZ_JMIY01000007.1"/>
</dbReference>
<dbReference type="InterPro" id="IPR012031">
    <property type="entry name" value="MTH0776-like"/>
</dbReference>
<name>A0A062V2M3_9EURY</name>
<accession>A0A062V2M3</accession>